<organism evidence="15 16">
    <name type="scientific">Drosophila navojoa</name>
    <name type="common">Fruit fly</name>
    <dbReference type="NCBI Taxonomy" id="7232"/>
    <lineage>
        <taxon>Eukaryota</taxon>
        <taxon>Metazoa</taxon>
        <taxon>Ecdysozoa</taxon>
        <taxon>Arthropoda</taxon>
        <taxon>Hexapoda</taxon>
        <taxon>Insecta</taxon>
        <taxon>Pterygota</taxon>
        <taxon>Neoptera</taxon>
        <taxon>Endopterygota</taxon>
        <taxon>Diptera</taxon>
        <taxon>Brachycera</taxon>
        <taxon>Muscomorpha</taxon>
        <taxon>Ephydroidea</taxon>
        <taxon>Drosophilidae</taxon>
        <taxon>Drosophila</taxon>
    </lineage>
</organism>
<dbReference type="PANTHER" id="PTHR31576:SF2">
    <property type="entry name" value="TATA BOX-BINDING PROTEIN-ASSOCIATED FACTOR RNA POLYMERASE I SUBUNIT B"/>
    <property type="match status" value="1"/>
</dbReference>
<keyword evidence="5" id="KW-0863">Zinc-finger</keyword>
<feature type="region of interest" description="Disordered" evidence="12">
    <location>
        <begin position="744"/>
        <end position="770"/>
    </location>
</feature>
<feature type="compositionally biased region" description="Basic and acidic residues" evidence="12">
    <location>
        <begin position="760"/>
        <end position="770"/>
    </location>
</feature>
<dbReference type="InterPro" id="IPR033599">
    <property type="entry name" value="TAF1B/Rrn7"/>
</dbReference>
<comment type="similarity">
    <text evidence="2">Belongs to the RRN7/TAF1B family.</text>
</comment>
<dbReference type="OMA" id="REGYYYC"/>
<evidence type="ECO:0000256" key="1">
    <source>
        <dbReference type="ARBA" id="ARBA00004604"/>
    </source>
</evidence>
<gene>
    <name evidence="15" type="ORF">AWZ03_001275</name>
</gene>
<dbReference type="Pfam" id="PF20645">
    <property type="entry name" value="Rrn7_cyclin_C"/>
    <property type="match status" value="1"/>
</dbReference>
<evidence type="ECO:0000313" key="15">
    <source>
        <dbReference type="EMBL" id="TDG52445.1"/>
    </source>
</evidence>
<proteinExistence type="inferred from homology"/>
<dbReference type="OrthoDB" id="10069252at2759"/>
<name>A0A484BWX8_DRONA</name>
<keyword evidence="6" id="KW-0862">Zinc</keyword>
<evidence type="ECO:0000256" key="5">
    <source>
        <dbReference type="ARBA" id="ARBA00022771"/>
    </source>
</evidence>
<evidence type="ECO:0000256" key="11">
    <source>
        <dbReference type="ARBA" id="ARBA00032500"/>
    </source>
</evidence>
<keyword evidence="16" id="KW-1185">Reference proteome</keyword>
<evidence type="ECO:0000256" key="4">
    <source>
        <dbReference type="ARBA" id="ARBA00022723"/>
    </source>
</evidence>
<evidence type="ECO:0000256" key="6">
    <source>
        <dbReference type="ARBA" id="ARBA00022833"/>
    </source>
</evidence>
<dbReference type="PANTHER" id="PTHR31576">
    <property type="entry name" value="TATA BOX-BINDING PROTEIN-ASSOCIATED FACTOR RNA POLYMERASE I SUBUNIT B"/>
    <property type="match status" value="1"/>
</dbReference>
<evidence type="ECO:0000256" key="10">
    <source>
        <dbReference type="ARBA" id="ARBA00023242"/>
    </source>
</evidence>
<evidence type="ECO:0000256" key="12">
    <source>
        <dbReference type="SAM" id="MobiDB-lite"/>
    </source>
</evidence>
<dbReference type="InterPro" id="IPR021752">
    <property type="entry name" value="TF_Rrn7_Zf"/>
</dbReference>
<dbReference type="GO" id="GO:0070860">
    <property type="term" value="C:RNA polymerase I core factor complex"/>
    <property type="evidence" value="ECO:0007669"/>
    <property type="project" value="InterPro"/>
</dbReference>
<keyword evidence="7" id="KW-0805">Transcription regulation</keyword>
<evidence type="ECO:0000256" key="8">
    <source>
        <dbReference type="ARBA" id="ARBA00023125"/>
    </source>
</evidence>
<evidence type="ECO:0000259" key="14">
    <source>
        <dbReference type="Pfam" id="PF20645"/>
    </source>
</evidence>
<evidence type="ECO:0000256" key="3">
    <source>
        <dbReference type="ARBA" id="ARBA00018994"/>
    </source>
</evidence>
<sequence>MEETEVIVDHMECDVCGERTFQEREGYYYCIECGTKKEQLRAVEISAEDTFNDPSKHLSQQTIKKPKVKTEENDITSWEFYNYVLRGFLDELLNMGAKPELKLMTLQVWAAYMARMEVAFNKNNEMGLPKLNVRALASDARIIYNYKKIKRKRERQRQGKQLKMTETGDERANWREWRKTKRKLDASGYQVKKGAQSESTLQTNQSIQLQWSVNARKSLKKQMPLKHLDKHSLDSSGSMLCHGLRPKASLLCNFDRQIYCLNIIKLYTVLAIALNQIEDDIQLTDLIRFVNEEHLTSRYMLSYLPESVARHGKTLMKQLELNSQKDKCGYKFLRTQIANMSRFIDMNGFQKPDLEALTKRYVLELDLPPVIASYVSSLMDVLPPTFDPIYGIHVYPRYEARVMAYIIYVMKLLFGLDDVKERAISESAMLINKELLKPTDEQTEQVQPLFVYTEWMQFVELRKVLVSHYNESFAQRFGITTGNGRKIDDFLNKERKQKEHEYNHNEMQITPAMQRIHENICLIFETLLKNKFGESSSENFMKDHIEFQPSLTPAHSYFKRILLYASQAEEGEMSVQIPDFMKVDHTERQLEPFKYQTTELAQHLSVRGKTLRVEELACQKEYEEVGIFQMLKRPKNRHKEWRANCDITTQTWLDELRRREKRPKFEFRRPVATYGRQYQNKIMDCAVRRQALERDNPFWKLRDSPNYILTIDNEDVSLNTLASIQTFDENNMDPLRVPLKMPRRQMRPLSQETTASAQPKPEEPIREKEDVKGENELLLKISNFDCWLLHGYVARITDSSKQKLRSIFPCSFRWLLETCAATLGVEWDVVYEQLLVLEVVFHHGIEDWSTHSSHLRLKYNILNKDINLLTKSFRDMW</sequence>
<dbReference type="GO" id="GO:0042790">
    <property type="term" value="P:nucleolar large rRNA transcription by RNA polymerase I"/>
    <property type="evidence" value="ECO:0007669"/>
    <property type="project" value="TreeGrafter"/>
</dbReference>
<dbReference type="Proteomes" id="UP000295192">
    <property type="component" value="Unassembled WGS sequence"/>
</dbReference>
<evidence type="ECO:0000259" key="13">
    <source>
        <dbReference type="Pfam" id="PF11781"/>
    </source>
</evidence>
<dbReference type="STRING" id="7232.A0A484BWX8"/>
<comment type="subcellular location">
    <subcellularLocation>
        <location evidence="1">Nucleus</location>
        <location evidence="1">Nucleolus</location>
    </subcellularLocation>
</comment>
<dbReference type="KEGG" id="dnv:108659046"/>
<comment type="caution">
    <text evidence="15">The sequence shown here is derived from an EMBL/GenBank/DDBJ whole genome shotgun (WGS) entry which is preliminary data.</text>
</comment>
<dbReference type="EMBL" id="LSRL02000004">
    <property type="protein sequence ID" value="TDG52445.1"/>
    <property type="molecule type" value="Genomic_DNA"/>
</dbReference>
<keyword evidence="9" id="KW-0804">Transcription</keyword>
<protein>
    <recommendedName>
        <fullName evidence="3">TATA box-binding protein-associated factor RNA polymerase I subunit B</fullName>
    </recommendedName>
    <alternativeName>
        <fullName evidence="11">TATA box-binding protein-associated factor 1B</fullName>
    </alternativeName>
</protein>
<evidence type="ECO:0000313" key="16">
    <source>
        <dbReference type="Proteomes" id="UP000295192"/>
    </source>
</evidence>
<dbReference type="GO" id="GO:0005668">
    <property type="term" value="C:RNA polymerase transcription factor SL1 complex"/>
    <property type="evidence" value="ECO:0007669"/>
    <property type="project" value="TreeGrafter"/>
</dbReference>
<evidence type="ECO:0000256" key="2">
    <source>
        <dbReference type="ARBA" id="ARBA00006899"/>
    </source>
</evidence>
<keyword evidence="8" id="KW-0238">DNA-binding</keyword>
<accession>A0A484BWX8</accession>
<keyword evidence="4" id="KW-0479">Metal-binding</keyword>
<dbReference type="AlphaFoldDB" id="A0A484BWX8"/>
<feature type="compositionally biased region" description="Polar residues" evidence="12">
    <location>
        <begin position="748"/>
        <end position="757"/>
    </location>
</feature>
<feature type="domain" description="Rrn7/TAF1B C-terminal cyclin" evidence="14">
    <location>
        <begin position="331"/>
        <end position="493"/>
    </location>
</feature>
<dbReference type="GO" id="GO:0008270">
    <property type="term" value="F:zinc ion binding"/>
    <property type="evidence" value="ECO:0007669"/>
    <property type="project" value="UniProtKB-KW"/>
</dbReference>
<dbReference type="InterPro" id="IPR048538">
    <property type="entry name" value="Rrn7_cyclin_C"/>
</dbReference>
<dbReference type="Pfam" id="PF11781">
    <property type="entry name" value="Zn_ribbon_RRN7"/>
    <property type="match status" value="1"/>
</dbReference>
<feature type="domain" description="RRN7-type" evidence="13">
    <location>
        <begin position="11"/>
        <end position="38"/>
    </location>
</feature>
<dbReference type="GO" id="GO:0001164">
    <property type="term" value="F:RNA polymerase I core promoter sequence-specific DNA binding"/>
    <property type="evidence" value="ECO:0007669"/>
    <property type="project" value="InterPro"/>
</dbReference>
<evidence type="ECO:0000256" key="9">
    <source>
        <dbReference type="ARBA" id="ARBA00023163"/>
    </source>
</evidence>
<reference evidence="15 16" key="1">
    <citation type="journal article" date="2019" name="J. Hered.">
        <title>An Improved Genome Assembly for Drosophila navojoa, the Basal Species in the mojavensis Cluster.</title>
        <authorList>
            <person name="Vanderlinde T."/>
            <person name="Dupim E.G."/>
            <person name="Nazario-Yepiz N.O."/>
            <person name="Carvalho A.B."/>
        </authorList>
    </citation>
    <scope>NUCLEOTIDE SEQUENCE [LARGE SCALE GENOMIC DNA]</scope>
    <source>
        <strain evidence="15">Navoj_Jal97</strain>
        <tissue evidence="15">Whole organism</tissue>
    </source>
</reference>
<evidence type="ECO:0000256" key="7">
    <source>
        <dbReference type="ARBA" id="ARBA00023015"/>
    </source>
</evidence>
<keyword evidence="10" id="KW-0539">Nucleus</keyword>